<dbReference type="Gene3D" id="3.90.226.10">
    <property type="entry name" value="2-enoyl-CoA Hydratase, Chain A, domain 1"/>
    <property type="match status" value="1"/>
</dbReference>
<dbReference type="CDD" id="cd06558">
    <property type="entry name" value="crotonase-like"/>
    <property type="match status" value="1"/>
</dbReference>
<dbReference type="Pfam" id="PF00378">
    <property type="entry name" value="ECH_1"/>
    <property type="match status" value="1"/>
</dbReference>
<protein>
    <submittedName>
        <fullName evidence="1">Enoyl-CoA hydratase</fullName>
    </submittedName>
</protein>
<dbReference type="InterPro" id="IPR001753">
    <property type="entry name" value="Enoyl-CoA_hydra/iso"/>
</dbReference>
<evidence type="ECO:0000313" key="2">
    <source>
        <dbReference type="Proteomes" id="UP000218677"/>
    </source>
</evidence>
<evidence type="ECO:0000313" key="1">
    <source>
        <dbReference type="EMBL" id="PCF96099.1"/>
    </source>
</evidence>
<keyword evidence="2" id="KW-1185">Reference proteome</keyword>
<gene>
    <name evidence="1" type="ORF">CPA45_08255</name>
</gene>
<dbReference type="Proteomes" id="UP000218677">
    <property type="component" value="Unassembled WGS sequence"/>
</dbReference>
<dbReference type="PANTHER" id="PTHR43459:SF1">
    <property type="entry name" value="EG:BACN32G11.4 PROTEIN"/>
    <property type="match status" value="1"/>
</dbReference>
<dbReference type="GO" id="GO:0003824">
    <property type="term" value="F:catalytic activity"/>
    <property type="evidence" value="ECO:0007669"/>
    <property type="project" value="UniProtKB-ARBA"/>
</dbReference>
<sequence>MSPPSTSSGLVEHRIELGIVELGLARPEVRNALNEVTAIALCERLQALAQDPTVRCVILYGLGQAFCAGADLGEFDTGNQRLASERLATLFEPALNAMVAMDKPVIAAVSGAAAGIGVSYVLASDLVVMGKSAYLKLAFINIGLIPDGGACWHLAHRLGHARAFELTAMATPIDAAQCLSLGLANRVVNDGEELAEARQLAQELASRSPTALAATKHALREASQLTLQETMRLEGQLQDHCKSAPDFQERVQAFRQRR</sequence>
<proteinExistence type="predicted"/>
<dbReference type="SUPFAM" id="SSF52096">
    <property type="entry name" value="ClpP/crotonase"/>
    <property type="match status" value="1"/>
</dbReference>
<dbReference type="OrthoDB" id="9807606at2"/>
<dbReference type="RefSeq" id="WP_096651085.1">
    <property type="nucleotide sequence ID" value="NZ_NWUX01000005.1"/>
</dbReference>
<dbReference type="InterPro" id="IPR029045">
    <property type="entry name" value="ClpP/crotonase-like_dom_sf"/>
</dbReference>
<reference evidence="2" key="1">
    <citation type="submission" date="2017-09" db="EMBL/GenBank/DDBJ databases">
        <authorList>
            <person name="Cho G.-S."/>
            <person name="Oguntoyinbo F.A."/>
            <person name="Cnockaert M."/>
            <person name="Kabisch J."/>
            <person name="Neve H."/>
            <person name="Bockelmann W."/>
            <person name="Wenning M."/>
            <person name="Franz C.M."/>
            <person name="Vandamme P."/>
        </authorList>
    </citation>
    <scope>NUCLEOTIDE SEQUENCE [LARGE SCALE GENOMIC DNA]</scope>
    <source>
        <strain evidence="2">MBT G8648</strain>
    </source>
</reference>
<name>A0A2A4HNZ4_9GAMM</name>
<accession>A0A2A4HNZ4</accession>
<organism evidence="1 2">
    <name type="scientific">Vreelandella nigrificans</name>
    <dbReference type="NCBI Taxonomy" id="2042704"/>
    <lineage>
        <taxon>Bacteria</taxon>
        <taxon>Pseudomonadati</taxon>
        <taxon>Pseudomonadota</taxon>
        <taxon>Gammaproteobacteria</taxon>
        <taxon>Oceanospirillales</taxon>
        <taxon>Halomonadaceae</taxon>
        <taxon>Vreelandella</taxon>
    </lineage>
</organism>
<dbReference type="AlphaFoldDB" id="A0A2A4HNZ4"/>
<comment type="caution">
    <text evidence="1">The sequence shown here is derived from an EMBL/GenBank/DDBJ whole genome shotgun (WGS) entry which is preliminary data.</text>
</comment>
<dbReference type="PANTHER" id="PTHR43459">
    <property type="entry name" value="ENOYL-COA HYDRATASE"/>
    <property type="match status" value="1"/>
</dbReference>
<dbReference type="EMBL" id="NWUX01000005">
    <property type="protein sequence ID" value="PCF96099.1"/>
    <property type="molecule type" value="Genomic_DNA"/>
</dbReference>